<protein>
    <submittedName>
        <fullName evidence="2">KilA-N domain-containing protein</fullName>
    </submittedName>
</protein>
<dbReference type="InterPro" id="IPR018004">
    <property type="entry name" value="KilA/APSES_HTH"/>
</dbReference>
<dbReference type="Proteomes" id="UP000187495">
    <property type="component" value="Unassembled WGS sequence"/>
</dbReference>
<feature type="non-terminal residue" evidence="2">
    <location>
        <position position="160"/>
    </location>
</feature>
<dbReference type="RefSeq" id="WP_144295811.1">
    <property type="nucleotide sequence ID" value="NZ_FTNU01000023.1"/>
</dbReference>
<dbReference type="InterPro" id="IPR017880">
    <property type="entry name" value="KilA_N"/>
</dbReference>
<dbReference type="AlphaFoldDB" id="A0A1N7G3T9"/>
<name>A0A1N7G3T9_9GAMM</name>
<dbReference type="Pfam" id="PF04383">
    <property type="entry name" value="KilA-N"/>
    <property type="match status" value="1"/>
</dbReference>
<feature type="domain" description="KilA-N" evidence="1">
    <location>
        <begin position="1"/>
        <end position="110"/>
    </location>
</feature>
<sequence>MTNLVIANHTISQYNGFYSLNDLHRASGAEKKHQPALFFRNAEVQDLILEIERSTNLQNGEKSIAYHTIQGGNSKTTKQGTYACRELVYRYAMWISPKFSLMVIRAFDALNTGAIPCLAKTTADDRRLSATQIAQIRAAVKQVTSTGAVSYQYLYHAIST</sequence>
<gene>
    <name evidence="2" type="ORF">SAMN02745664_1231</name>
</gene>
<dbReference type="STRING" id="34061.B0189_09785"/>
<reference evidence="3" key="1">
    <citation type="submission" date="2017-01" db="EMBL/GenBank/DDBJ databases">
        <authorList>
            <person name="Varghese N."/>
            <person name="Submissions S."/>
        </authorList>
    </citation>
    <scope>NUCLEOTIDE SEQUENCE [LARGE SCALE GENOMIC DNA]</scope>
    <source>
        <strain evidence="3">DSM 21768</strain>
    </source>
</reference>
<proteinExistence type="predicted"/>
<dbReference type="EMBL" id="FTNU01000023">
    <property type="protein sequence ID" value="SIS07221.1"/>
    <property type="molecule type" value="Genomic_DNA"/>
</dbReference>
<evidence type="ECO:0000313" key="3">
    <source>
        <dbReference type="Proteomes" id="UP000187495"/>
    </source>
</evidence>
<dbReference type="SMART" id="SM01252">
    <property type="entry name" value="KilA-N"/>
    <property type="match status" value="1"/>
</dbReference>
<organism evidence="2 3">
    <name type="scientific">Moraxella cuniculi DSM 21768</name>
    <dbReference type="NCBI Taxonomy" id="1122245"/>
    <lineage>
        <taxon>Bacteria</taxon>
        <taxon>Pseudomonadati</taxon>
        <taxon>Pseudomonadota</taxon>
        <taxon>Gammaproteobacteria</taxon>
        <taxon>Moraxellales</taxon>
        <taxon>Moraxellaceae</taxon>
        <taxon>Moraxella</taxon>
    </lineage>
</organism>
<evidence type="ECO:0000259" key="1">
    <source>
        <dbReference type="PROSITE" id="PS51301"/>
    </source>
</evidence>
<dbReference type="PROSITE" id="PS51301">
    <property type="entry name" value="KILA_N"/>
    <property type="match status" value="1"/>
</dbReference>
<evidence type="ECO:0000313" key="2">
    <source>
        <dbReference type="EMBL" id="SIS07221.1"/>
    </source>
</evidence>
<keyword evidence="3" id="KW-1185">Reference proteome</keyword>
<accession>A0A1N7G3T9</accession>